<name>A0A8I2B6M9_PLESH</name>
<gene>
    <name evidence="2" type="ORF">J2R62_16845</name>
    <name evidence="3" type="ORF">J2R62_17165</name>
</gene>
<dbReference type="Proteomes" id="UP000664658">
    <property type="component" value="Unassembled WGS sequence"/>
</dbReference>
<evidence type="ECO:0000313" key="3">
    <source>
        <dbReference type="EMBL" id="MBO1109897.1"/>
    </source>
</evidence>
<feature type="domain" description="VOC" evidence="1">
    <location>
        <begin position="6"/>
        <end position="128"/>
    </location>
</feature>
<dbReference type="InterPro" id="IPR058998">
    <property type="entry name" value="YycE-like_N"/>
</dbReference>
<dbReference type="InterPro" id="IPR029068">
    <property type="entry name" value="Glyas_Bleomycin-R_OHBP_Dase"/>
</dbReference>
<dbReference type="Gene3D" id="3.10.180.10">
    <property type="entry name" value="2,3-Dihydroxybiphenyl 1,2-Dioxygenase, domain 1"/>
    <property type="match status" value="1"/>
</dbReference>
<dbReference type="RefSeq" id="WP_207542787.1">
    <property type="nucleotide sequence ID" value="NZ_JAFNAA010000039.1"/>
</dbReference>
<evidence type="ECO:0000259" key="1">
    <source>
        <dbReference type="PROSITE" id="PS51819"/>
    </source>
</evidence>
<dbReference type="InterPro" id="IPR037523">
    <property type="entry name" value="VOC_core"/>
</dbReference>
<dbReference type="Pfam" id="PF22658">
    <property type="entry name" value="YycE-like_N"/>
    <property type="match status" value="1"/>
</dbReference>
<protein>
    <recommendedName>
        <fullName evidence="1">VOC domain-containing protein</fullName>
    </recommendedName>
</protein>
<comment type="caution">
    <text evidence="2">The sequence shown here is derived from an EMBL/GenBank/DDBJ whole genome shotgun (WGS) entry which is preliminary data.</text>
</comment>
<dbReference type="SUPFAM" id="SSF54593">
    <property type="entry name" value="Glyoxalase/Bleomycin resistance protein/Dihydroxybiphenyl dioxygenase"/>
    <property type="match status" value="1"/>
</dbReference>
<reference evidence="2" key="1">
    <citation type="submission" date="2021-03" db="EMBL/GenBank/DDBJ databases">
        <title>Plesiomonas shigelloides zfcc0051, isolated from zebrafish feces.</title>
        <authorList>
            <person name="Vanderhoek Z."/>
            <person name="Gaulke C."/>
        </authorList>
    </citation>
    <scope>NUCLEOTIDE SEQUENCE</scope>
    <source>
        <strain evidence="2">Zfcc0051</strain>
    </source>
</reference>
<evidence type="ECO:0000313" key="2">
    <source>
        <dbReference type="EMBL" id="MBO1109843.1"/>
    </source>
</evidence>
<accession>A0A8I2B6M9</accession>
<dbReference type="EMBL" id="JAFNAA010000039">
    <property type="protein sequence ID" value="MBO1109843.1"/>
    <property type="molecule type" value="Genomic_DNA"/>
</dbReference>
<organism evidence="2 4">
    <name type="scientific">Plesiomonas shigelloides</name>
    <name type="common">Aeromonas shigelloides</name>
    <dbReference type="NCBI Taxonomy" id="703"/>
    <lineage>
        <taxon>Bacteria</taxon>
        <taxon>Pseudomonadati</taxon>
        <taxon>Pseudomonadota</taxon>
        <taxon>Gammaproteobacteria</taxon>
        <taxon>Enterobacterales</taxon>
        <taxon>Enterobacteriaceae</taxon>
        <taxon>Plesiomonas</taxon>
    </lineage>
</organism>
<sequence length="136" mass="15595">MIPRESILRVARPTDNLEKIKYMYMAGLGFSLLGEFYDHDGFDGVILGHDNHNYHLEFTHHKGQAVGCAPTKDNLLVFYIPDNAEWASACSQMVMAGFNETKSYNPYWDVVGKTFEDIDGYRVVLQNRQWVTSPRT</sequence>
<dbReference type="Pfam" id="PF22659">
    <property type="entry name" value="YycE-like_C"/>
    <property type="match status" value="1"/>
</dbReference>
<evidence type="ECO:0000313" key="4">
    <source>
        <dbReference type="Proteomes" id="UP000664658"/>
    </source>
</evidence>
<dbReference type="AlphaFoldDB" id="A0A8I2B6M9"/>
<dbReference type="EMBL" id="JAFNAA010000057">
    <property type="protein sequence ID" value="MBO1109897.1"/>
    <property type="molecule type" value="Genomic_DNA"/>
</dbReference>
<dbReference type="PROSITE" id="PS51819">
    <property type="entry name" value="VOC"/>
    <property type="match status" value="1"/>
</dbReference>
<dbReference type="InterPro" id="IPR058997">
    <property type="entry name" value="YycE-like_C"/>
</dbReference>
<proteinExistence type="predicted"/>